<proteinExistence type="predicted"/>
<gene>
    <name evidence="1" type="ORF">CGK74_11415</name>
</gene>
<dbReference type="AlphaFoldDB" id="A0A235EZ09"/>
<dbReference type="Proteomes" id="UP000215181">
    <property type="component" value="Unassembled WGS sequence"/>
</dbReference>
<evidence type="ECO:0000313" key="1">
    <source>
        <dbReference type="EMBL" id="OYD53807.1"/>
    </source>
</evidence>
<name>A0A235EZ09_9RHOO</name>
<evidence type="ECO:0008006" key="3">
    <source>
        <dbReference type="Google" id="ProtNLM"/>
    </source>
</evidence>
<accession>A0A235EZ09</accession>
<dbReference type="RefSeq" id="WP_094268587.1">
    <property type="nucleotide sequence ID" value="NZ_NOIH01000012.1"/>
</dbReference>
<dbReference type="OrthoDB" id="8529094at2"/>
<sequence>MLETLITHHAARRLQQRGIPDDILPLLMQFGAREYDKRGAKLIYLTHKGRERIRRTVGADLYNRLEPVLDIYAVVDTAGTVVTVGHRTHRINRN</sequence>
<dbReference type="EMBL" id="NOIH01000012">
    <property type="protein sequence ID" value="OYD53807.1"/>
    <property type="molecule type" value="Genomic_DNA"/>
</dbReference>
<comment type="caution">
    <text evidence="1">The sequence shown here is derived from an EMBL/GenBank/DDBJ whole genome shotgun (WGS) entry which is preliminary data.</text>
</comment>
<protein>
    <recommendedName>
        <fullName evidence="3">DUF4258 domain-containing protein</fullName>
    </recommendedName>
</protein>
<organism evidence="1 2">
    <name type="scientific">Thauera propionica</name>
    <dbReference type="NCBI Taxonomy" id="2019431"/>
    <lineage>
        <taxon>Bacteria</taxon>
        <taxon>Pseudomonadati</taxon>
        <taxon>Pseudomonadota</taxon>
        <taxon>Betaproteobacteria</taxon>
        <taxon>Rhodocyclales</taxon>
        <taxon>Zoogloeaceae</taxon>
        <taxon>Thauera</taxon>
    </lineage>
</organism>
<evidence type="ECO:0000313" key="2">
    <source>
        <dbReference type="Proteomes" id="UP000215181"/>
    </source>
</evidence>
<keyword evidence="2" id="KW-1185">Reference proteome</keyword>
<reference evidence="1 2" key="1">
    <citation type="submission" date="2017-07" db="EMBL/GenBank/DDBJ databases">
        <title>Thauera sp. KNDSS-Mac4 genome sequence and assembly.</title>
        <authorList>
            <person name="Mayilraj S."/>
        </authorList>
    </citation>
    <scope>NUCLEOTIDE SEQUENCE [LARGE SCALE GENOMIC DNA]</scope>
    <source>
        <strain evidence="1 2">KNDSS-Mac4</strain>
    </source>
</reference>